<keyword evidence="1" id="KW-0732">Signal</keyword>
<sequence length="115" mass="12558">MFAKSCSYSLVTLLALLWIGLDAQASRGQASSIDPLADIQTQDGGSGIFSGRSGPGQFFDLMHNLQRGQHLINVEELNRDRQESLDNAAAEFRKQQLELLNTAPSSPEPAAENRQ</sequence>
<accession>A0ABT7BU41</accession>
<dbReference type="EMBL" id="JAQOSQ010000001">
    <property type="protein sequence ID" value="MDJ1182016.1"/>
    <property type="molecule type" value="Genomic_DNA"/>
</dbReference>
<evidence type="ECO:0000313" key="2">
    <source>
        <dbReference type="EMBL" id="MDJ1182016.1"/>
    </source>
</evidence>
<evidence type="ECO:0000313" key="3">
    <source>
        <dbReference type="Proteomes" id="UP001232992"/>
    </source>
</evidence>
<dbReference type="RefSeq" id="WP_283756665.1">
    <property type="nucleotide sequence ID" value="NZ_JAQOSQ010000001.1"/>
</dbReference>
<comment type="caution">
    <text evidence="2">The sequence shown here is derived from an EMBL/GenBank/DDBJ whole genome shotgun (WGS) entry which is preliminary data.</text>
</comment>
<gene>
    <name evidence="2" type="ORF">PMH09_02305</name>
</gene>
<dbReference type="Proteomes" id="UP001232992">
    <property type="component" value="Unassembled WGS sequence"/>
</dbReference>
<protein>
    <submittedName>
        <fullName evidence="2">Uncharacterized protein</fullName>
    </submittedName>
</protein>
<feature type="chain" id="PRO_5046508758" evidence="1">
    <location>
        <begin position="26"/>
        <end position="115"/>
    </location>
</feature>
<feature type="signal peptide" evidence="1">
    <location>
        <begin position="1"/>
        <end position="25"/>
    </location>
</feature>
<evidence type="ECO:0000256" key="1">
    <source>
        <dbReference type="SAM" id="SignalP"/>
    </source>
</evidence>
<keyword evidence="3" id="KW-1185">Reference proteome</keyword>
<name>A0ABT7BU41_9CYAN</name>
<reference evidence="2 3" key="1">
    <citation type="submission" date="2023-01" db="EMBL/GenBank/DDBJ databases">
        <title>Novel diversity within Roseofilum (Cyanobacteria; Desertifilaceae) from marine benthic mats with descriptions of four novel species.</title>
        <authorList>
            <person name="Wang Y."/>
            <person name="Berthold D.E."/>
            <person name="Hu J."/>
            <person name="Lefler F.W."/>
            <person name="Laughinghouse H.D. IV."/>
        </authorList>
    </citation>
    <scope>NUCLEOTIDE SEQUENCE [LARGE SCALE GENOMIC DNA]</scope>
    <source>
        <strain evidence="2 3">BLCC-M143</strain>
    </source>
</reference>
<proteinExistence type="predicted"/>
<organism evidence="2 3">
    <name type="scientific">Roseofilum casamattae BLCC-M143</name>
    <dbReference type="NCBI Taxonomy" id="3022442"/>
    <lineage>
        <taxon>Bacteria</taxon>
        <taxon>Bacillati</taxon>
        <taxon>Cyanobacteriota</taxon>
        <taxon>Cyanophyceae</taxon>
        <taxon>Desertifilales</taxon>
        <taxon>Desertifilaceae</taxon>
        <taxon>Roseofilum</taxon>
        <taxon>Roseofilum casamattae</taxon>
    </lineage>
</organism>